<keyword evidence="1" id="KW-0808">Transferase</keyword>
<dbReference type="EMBL" id="JADIKD010000011">
    <property type="protein sequence ID" value="MFK2918574.1"/>
    <property type="molecule type" value="Genomic_DNA"/>
</dbReference>
<feature type="compositionally biased region" description="Basic and acidic residues" evidence="2">
    <location>
        <begin position="288"/>
        <end position="299"/>
    </location>
</feature>
<dbReference type="InterPro" id="IPR026634">
    <property type="entry name" value="TPST-like"/>
</dbReference>
<feature type="region of interest" description="Disordered" evidence="2">
    <location>
        <begin position="288"/>
        <end position="315"/>
    </location>
</feature>
<dbReference type="PANTHER" id="PTHR12788:SF10">
    <property type="entry name" value="PROTEIN-TYROSINE SULFOTRANSFERASE"/>
    <property type="match status" value="1"/>
</dbReference>
<dbReference type="InterPro" id="IPR027417">
    <property type="entry name" value="P-loop_NTPase"/>
</dbReference>
<dbReference type="RefSeq" id="WP_379985615.1">
    <property type="nucleotide sequence ID" value="NZ_JADIKD010000011.1"/>
</dbReference>
<evidence type="ECO:0000256" key="2">
    <source>
        <dbReference type="SAM" id="MobiDB-lite"/>
    </source>
</evidence>
<evidence type="ECO:0000313" key="3">
    <source>
        <dbReference type="EMBL" id="MFK2918574.1"/>
    </source>
</evidence>
<dbReference type="Proteomes" id="UP001620408">
    <property type="component" value="Unassembled WGS sequence"/>
</dbReference>
<comment type="caution">
    <text evidence="3">The sequence shown here is derived from an EMBL/GenBank/DDBJ whole genome shotgun (WGS) entry which is preliminary data.</text>
</comment>
<dbReference type="Pfam" id="PF13469">
    <property type="entry name" value="Sulfotransfer_3"/>
    <property type="match status" value="1"/>
</dbReference>
<dbReference type="PANTHER" id="PTHR12788">
    <property type="entry name" value="PROTEIN-TYROSINE SULFOTRANSFERASE 2"/>
    <property type="match status" value="1"/>
</dbReference>
<proteinExistence type="predicted"/>
<dbReference type="SUPFAM" id="SSF52540">
    <property type="entry name" value="P-loop containing nucleoside triphosphate hydrolases"/>
    <property type="match status" value="1"/>
</dbReference>
<organism evidence="3 4">
    <name type="scientific">Dyella koreensis</name>
    <dbReference type="NCBI Taxonomy" id="311235"/>
    <lineage>
        <taxon>Bacteria</taxon>
        <taxon>Pseudomonadati</taxon>
        <taxon>Pseudomonadota</taxon>
        <taxon>Gammaproteobacteria</taxon>
        <taxon>Lysobacterales</taxon>
        <taxon>Rhodanobacteraceae</taxon>
        <taxon>Dyella</taxon>
    </lineage>
</organism>
<name>A0ABW8KAT0_9GAMM</name>
<reference evidence="3 4" key="1">
    <citation type="submission" date="2020-10" db="EMBL/GenBank/DDBJ databases">
        <title>Phylogeny of dyella-like bacteria.</title>
        <authorList>
            <person name="Fu J."/>
        </authorList>
    </citation>
    <scope>NUCLEOTIDE SEQUENCE [LARGE SCALE GENOMIC DNA]</scope>
    <source>
        <strain evidence="3 4">BB4</strain>
    </source>
</reference>
<evidence type="ECO:0000313" key="4">
    <source>
        <dbReference type="Proteomes" id="UP001620408"/>
    </source>
</evidence>
<sequence length="315" mass="36607">MRRTFVVGCPRSGTTIVQAMLARHPAVFTLPETGFFEHLHGNTAWRWGDARIEYQQARLQQRLGFSRKHERNLFMTLQRMLSSSPVSSLRPSLRIRTLERRFITLLDRLAQENGRDMWLEKTPNHLLFIPEIEALVPDARFVHVIRPGMDVLASLADASLLFENDNAFPGGTVHWTKRWNRAMQIHRTHMAQPQHYLLFLDDLIEHPEREWLRLCEFLDIAADAPLNDACIQLIADLEQEPWKRRSIHGHLRMPDSKADGLFGPKLQRWLQTRLASYDDLRAHHMQAHGEDARAVREQPLHAQRTPKTVAARTGR</sequence>
<evidence type="ECO:0000256" key="1">
    <source>
        <dbReference type="ARBA" id="ARBA00022679"/>
    </source>
</evidence>
<protein>
    <submittedName>
        <fullName evidence="3">Sulfotransferase</fullName>
    </submittedName>
</protein>
<gene>
    <name evidence="3" type="ORF">ISS97_14970</name>
</gene>
<dbReference type="Gene3D" id="3.40.50.300">
    <property type="entry name" value="P-loop containing nucleotide triphosphate hydrolases"/>
    <property type="match status" value="1"/>
</dbReference>
<accession>A0ABW8KAT0</accession>
<keyword evidence="4" id="KW-1185">Reference proteome</keyword>